<evidence type="ECO:0000256" key="1">
    <source>
        <dbReference type="SAM" id="SignalP"/>
    </source>
</evidence>
<dbReference type="RefSeq" id="WP_074704022.1">
    <property type="nucleotide sequence ID" value="NZ_FOHI01000001.1"/>
</dbReference>
<evidence type="ECO:0000313" key="3">
    <source>
        <dbReference type="Proteomes" id="UP000183339"/>
    </source>
</evidence>
<dbReference type="GO" id="GO:0005506">
    <property type="term" value="F:iron ion binding"/>
    <property type="evidence" value="ECO:0007669"/>
    <property type="project" value="InterPro"/>
</dbReference>
<dbReference type="GO" id="GO:0009055">
    <property type="term" value="F:electron transfer activity"/>
    <property type="evidence" value="ECO:0007669"/>
    <property type="project" value="InterPro"/>
</dbReference>
<reference evidence="2 3" key="1">
    <citation type="submission" date="2016-10" db="EMBL/GenBank/DDBJ databases">
        <authorList>
            <person name="de Groot N.N."/>
        </authorList>
    </citation>
    <scope>NUCLEOTIDE SEQUENCE [LARGE SCALE GENOMIC DNA]</scope>
    <source>
        <strain evidence="2 3">Nl7</strain>
    </source>
</reference>
<dbReference type="GO" id="GO:0022900">
    <property type="term" value="P:electron transport chain"/>
    <property type="evidence" value="ECO:0007669"/>
    <property type="project" value="InterPro"/>
</dbReference>
<dbReference type="SUPFAM" id="SSF47175">
    <property type="entry name" value="Cytochromes"/>
    <property type="match status" value="1"/>
</dbReference>
<dbReference type="GO" id="GO:0005524">
    <property type="term" value="F:ATP binding"/>
    <property type="evidence" value="ECO:0007669"/>
    <property type="project" value="UniProtKB-KW"/>
</dbReference>
<dbReference type="Proteomes" id="UP000183339">
    <property type="component" value="Unassembled WGS sequence"/>
</dbReference>
<keyword evidence="2" id="KW-0067">ATP-binding</keyword>
<keyword evidence="2" id="KW-0547">Nucleotide-binding</keyword>
<name>A0A1H9YVA4_9PROT</name>
<evidence type="ECO:0000313" key="2">
    <source>
        <dbReference type="EMBL" id="SES73055.1"/>
    </source>
</evidence>
<feature type="chain" id="PRO_5010354301" evidence="1">
    <location>
        <begin position="22"/>
        <end position="162"/>
    </location>
</feature>
<sequence length="162" mass="18055">MKKILAVFTVLLAFIVATATASEIDKRQVLTLNELQRDHILTEMRALLSGTQRILEALSKEDMLAVAAHARALGMGMAHKGENHLQSVLPMEFMQLGMSVHKAFDEIAADAESRKDLRHTLRQLSESMMKCSTCHVTYQIRLTEQSNVPSGGPAAEHFHDHH</sequence>
<dbReference type="EMBL" id="FOHI01000001">
    <property type="protein sequence ID" value="SES73055.1"/>
    <property type="molecule type" value="Genomic_DNA"/>
</dbReference>
<feature type="signal peptide" evidence="1">
    <location>
        <begin position="1"/>
        <end position="21"/>
    </location>
</feature>
<dbReference type="AlphaFoldDB" id="A0A1H9YVA4"/>
<dbReference type="GO" id="GO:0020037">
    <property type="term" value="F:heme binding"/>
    <property type="evidence" value="ECO:0007669"/>
    <property type="project" value="InterPro"/>
</dbReference>
<protein>
    <submittedName>
        <fullName evidence="2">Phosphate ATP-binding cassette transporter</fullName>
    </submittedName>
</protein>
<organism evidence="2 3">
    <name type="scientific">Nitrosospira multiformis</name>
    <dbReference type="NCBI Taxonomy" id="1231"/>
    <lineage>
        <taxon>Bacteria</taxon>
        <taxon>Pseudomonadati</taxon>
        <taxon>Pseudomonadota</taxon>
        <taxon>Betaproteobacteria</taxon>
        <taxon>Nitrosomonadales</taxon>
        <taxon>Nitrosomonadaceae</taxon>
        <taxon>Nitrosospira</taxon>
    </lineage>
</organism>
<accession>A0A1H9YVA4</accession>
<gene>
    <name evidence="2" type="ORF">SAMN05216412_101397</name>
</gene>
<proteinExistence type="predicted"/>
<dbReference type="InterPro" id="IPR010980">
    <property type="entry name" value="Cyt_c/b562"/>
</dbReference>
<dbReference type="OrthoDB" id="1150802at2"/>
<keyword evidence="1" id="KW-0732">Signal</keyword>